<feature type="region of interest" description="Disordered" evidence="2">
    <location>
        <begin position="348"/>
        <end position="378"/>
    </location>
</feature>
<dbReference type="Proteomes" id="UP000234483">
    <property type="component" value="Unassembled WGS sequence"/>
</dbReference>
<dbReference type="EMBL" id="CP026100">
    <property type="protein sequence ID" value="AYV47328.1"/>
    <property type="molecule type" value="Genomic_DNA"/>
</dbReference>
<reference evidence="5 8" key="2">
    <citation type="submission" date="2018-01" db="EMBL/GenBank/DDBJ databases">
        <title>Complete genome sequence of Caulobacter flavus RHGG3.</title>
        <authorList>
            <person name="Yang E."/>
        </authorList>
    </citation>
    <scope>NUCLEOTIDE SEQUENCE [LARGE SCALE GENOMIC DNA]</scope>
    <source>
        <strain evidence="5 8">RHGG3</strain>
    </source>
</reference>
<dbReference type="AlphaFoldDB" id="A0A2N5CXH0"/>
<feature type="domain" description="YknX-like C-terminal permuted SH3-like" evidence="4">
    <location>
        <begin position="281"/>
        <end position="352"/>
    </location>
</feature>
<dbReference type="Gene3D" id="2.40.30.170">
    <property type="match status" value="1"/>
</dbReference>
<dbReference type="FunFam" id="2.40.30.170:FF:000010">
    <property type="entry name" value="Efflux RND transporter periplasmic adaptor subunit"/>
    <property type="match status" value="1"/>
</dbReference>
<comment type="similarity">
    <text evidence="1">Belongs to the membrane fusion protein (MFP) (TC 8.A.1) family.</text>
</comment>
<gene>
    <name evidence="5" type="ORF">C1707_14250</name>
    <name evidence="6" type="ORF">CFHF_04655</name>
</gene>
<evidence type="ECO:0000259" key="3">
    <source>
        <dbReference type="Pfam" id="PF25954"/>
    </source>
</evidence>
<accession>A0A2N5CXH0</accession>
<dbReference type="Gene3D" id="2.40.420.20">
    <property type="match status" value="1"/>
</dbReference>
<reference evidence="6 7" key="1">
    <citation type="submission" date="2017-12" db="EMBL/GenBank/DDBJ databases">
        <title>The genome sequence of Caulobacter flavus CGMCC1 15093.</title>
        <authorList>
            <person name="Gao J."/>
            <person name="Mao X."/>
            <person name="Sun J."/>
        </authorList>
    </citation>
    <scope>NUCLEOTIDE SEQUENCE [LARGE SCALE GENOMIC DNA]</scope>
    <source>
        <strain evidence="6 7">CGMCC1 15093</strain>
    </source>
</reference>
<dbReference type="OrthoDB" id="9806939at2"/>
<keyword evidence="8" id="KW-1185">Reference proteome</keyword>
<organism evidence="6 7">
    <name type="scientific">Caulobacter flavus</name>
    <dbReference type="NCBI Taxonomy" id="1679497"/>
    <lineage>
        <taxon>Bacteria</taxon>
        <taxon>Pseudomonadati</taxon>
        <taxon>Pseudomonadota</taxon>
        <taxon>Alphaproteobacteria</taxon>
        <taxon>Caulobacterales</taxon>
        <taxon>Caulobacteraceae</taxon>
        <taxon>Caulobacter</taxon>
    </lineage>
</organism>
<dbReference type="InterPro" id="IPR058792">
    <property type="entry name" value="Beta-barrel_RND_2"/>
</dbReference>
<dbReference type="RefSeq" id="WP_101711868.1">
    <property type="nucleotide sequence ID" value="NZ_CP026100.1"/>
</dbReference>
<feature type="compositionally biased region" description="Gly residues" evidence="2">
    <location>
        <begin position="359"/>
        <end position="371"/>
    </location>
</feature>
<dbReference type="EMBL" id="PJRQ01000009">
    <property type="protein sequence ID" value="PLR18511.1"/>
    <property type="molecule type" value="Genomic_DNA"/>
</dbReference>
<dbReference type="NCBIfam" id="TIGR01730">
    <property type="entry name" value="RND_mfp"/>
    <property type="match status" value="1"/>
</dbReference>
<evidence type="ECO:0000256" key="1">
    <source>
        <dbReference type="ARBA" id="ARBA00009477"/>
    </source>
</evidence>
<proteinExistence type="inferred from homology"/>
<dbReference type="PANTHER" id="PTHR30469:SF11">
    <property type="entry name" value="BLL4320 PROTEIN"/>
    <property type="match status" value="1"/>
</dbReference>
<dbReference type="Gene3D" id="2.40.50.100">
    <property type="match status" value="1"/>
</dbReference>
<dbReference type="GO" id="GO:1990281">
    <property type="term" value="C:efflux pump complex"/>
    <property type="evidence" value="ECO:0007669"/>
    <property type="project" value="TreeGrafter"/>
</dbReference>
<evidence type="ECO:0000313" key="7">
    <source>
        <dbReference type="Proteomes" id="UP000234483"/>
    </source>
</evidence>
<sequence>MIRRHFFLIAAGVALVLMILAGGAKLLLGGKAEGQGGPGGRATAVSQVKVGQRPFTDRIEVLGVAKGRQSVTITSNTTELITAVHFTDGQLVSRGQVLVTLKDDQETAGIAQAQAELDQAKRNYDRWKTLADKGIAPRATAEQNLAAYESAKAALASAKAQRLDRVIRAPFAGRVGISDVAPGTLIAPGGAIVSLDDASVVRVDFAVPDRYLATLRDGLPIKASPDALPGETFQGQIAQIDTRIDAATRAIRARAEFPNPGGRLKPGMLVKVAIDQGVRQGLAVPEAAVQFEGQQASVFLVAKGEKGQVARRTNITTGLTADGFVEIRSGLKAGDVVVADGLNRVQDGGAVRDVSKPAGGPGGQGGQGGKPGQDRKAG</sequence>
<evidence type="ECO:0000259" key="4">
    <source>
        <dbReference type="Pfam" id="PF25989"/>
    </source>
</evidence>
<dbReference type="SUPFAM" id="SSF111369">
    <property type="entry name" value="HlyD-like secretion proteins"/>
    <property type="match status" value="1"/>
</dbReference>
<dbReference type="GO" id="GO:0015562">
    <property type="term" value="F:efflux transmembrane transporter activity"/>
    <property type="evidence" value="ECO:0007669"/>
    <property type="project" value="TreeGrafter"/>
</dbReference>
<name>A0A2N5CXH0_9CAUL</name>
<evidence type="ECO:0000256" key="2">
    <source>
        <dbReference type="SAM" id="MobiDB-lite"/>
    </source>
</evidence>
<dbReference type="KEGG" id="cfh:C1707_14250"/>
<protein>
    <submittedName>
        <fullName evidence="6">Efflux transporter periplasmic adaptor subunit</fullName>
    </submittedName>
</protein>
<feature type="domain" description="CusB-like beta-barrel" evidence="3">
    <location>
        <begin position="203"/>
        <end position="275"/>
    </location>
</feature>
<evidence type="ECO:0000313" key="8">
    <source>
        <dbReference type="Proteomes" id="UP000281192"/>
    </source>
</evidence>
<dbReference type="InterPro" id="IPR058637">
    <property type="entry name" value="YknX-like_C"/>
</dbReference>
<dbReference type="Proteomes" id="UP000281192">
    <property type="component" value="Chromosome"/>
</dbReference>
<dbReference type="PANTHER" id="PTHR30469">
    <property type="entry name" value="MULTIDRUG RESISTANCE PROTEIN MDTA"/>
    <property type="match status" value="1"/>
</dbReference>
<evidence type="ECO:0000313" key="5">
    <source>
        <dbReference type="EMBL" id="AYV47328.1"/>
    </source>
</evidence>
<dbReference type="Pfam" id="PF25989">
    <property type="entry name" value="YknX_C"/>
    <property type="match status" value="1"/>
</dbReference>
<dbReference type="Pfam" id="PF25954">
    <property type="entry name" value="Beta-barrel_RND_2"/>
    <property type="match status" value="1"/>
</dbReference>
<dbReference type="InterPro" id="IPR006143">
    <property type="entry name" value="RND_pump_MFP"/>
</dbReference>
<dbReference type="Gene3D" id="1.10.287.470">
    <property type="entry name" value="Helix hairpin bin"/>
    <property type="match status" value="1"/>
</dbReference>
<evidence type="ECO:0000313" key="6">
    <source>
        <dbReference type="EMBL" id="PLR18511.1"/>
    </source>
</evidence>